<name>A0A392VSQ6_9FABA</name>
<sequence length="24" mass="2702">RTLQVRGTRDGFFWCAFGSTVSIP</sequence>
<feature type="non-terminal residue" evidence="1">
    <location>
        <position position="1"/>
    </location>
</feature>
<dbReference type="Proteomes" id="UP000265520">
    <property type="component" value="Unassembled WGS sequence"/>
</dbReference>
<accession>A0A392VSQ6</accession>
<dbReference type="AlphaFoldDB" id="A0A392VSQ6"/>
<comment type="caution">
    <text evidence="1">The sequence shown here is derived from an EMBL/GenBank/DDBJ whole genome shotgun (WGS) entry which is preliminary data.</text>
</comment>
<proteinExistence type="predicted"/>
<organism evidence="1 2">
    <name type="scientific">Trifolium medium</name>
    <dbReference type="NCBI Taxonomy" id="97028"/>
    <lineage>
        <taxon>Eukaryota</taxon>
        <taxon>Viridiplantae</taxon>
        <taxon>Streptophyta</taxon>
        <taxon>Embryophyta</taxon>
        <taxon>Tracheophyta</taxon>
        <taxon>Spermatophyta</taxon>
        <taxon>Magnoliopsida</taxon>
        <taxon>eudicotyledons</taxon>
        <taxon>Gunneridae</taxon>
        <taxon>Pentapetalae</taxon>
        <taxon>rosids</taxon>
        <taxon>fabids</taxon>
        <taxon>Fabales</taxon>
        <taxon>Fabaceae</taxon>
        <taxon>Papilionoideae</taxon>
        <taxon>50 kb inversion clade</taxon>
        <taxon>NPAAA clade</taxon>
        <taxon>Hologalegina</taxon>
        <taxon>IRL clade</taxon>
        <taxon>Trifolieae</taxon>
        <taxon>Trifolium</taxon>
    </lineage>
</organism>
<protein>
    <submittedName>
        <fullName evidence="1">Uncharacterized protein</fullName>
    </submittedName>
</protein>
<evidence type="ECO:0000313" key="1">
    <source>
        <dbReference type="EMBL" id="MCI90523.1"/>
    </source>
</evidence>
<reference evidence="1 2" key="1">
    <citation type="journal article" date="2018" name="Front. Plant Sci.">
        <title>Red Clover (Trifolium pratense) and Zigzag Clover (T. medium) - A Picture of Genomic Similarities and Differences.</title>
        <authorList>
            <person name="Dluhosova J."/>
            <person name="Istvanek J."/>
            <person name="Nedelnik J."/>
            <person name="Repkova J."/>
        </authorList>
    </citation>
    <scope>NUCLEOTIDE SEQUENCE [LARGE SCALE GENOMIC DNA]</scope>
    <source>
        <strain evidence="2">cv. 10/8</strain>
        <tissue evidence="1">Leaf</tissue>
    </source>
</reference>
<dbReference type="EMBL" id="LXQA011246955">
    <property type="protein sequence ID" value="MCI90523.1"/>
    <property type="molecule type" value="Genomic_DNA"/>
</dbReference>
<evidence type="ECO:0000313" key="2">
    <source>
        <dbReference type="Proteomes" id="UP000265520"/>
    </source>
</evidence>
<keyword evidence="2" id="KW-1185">Reference proteome</keyword>